<dbReference type="AlphaFoldDB" id="G4T0H8"/>
<evidence type="ECO:0000313" key="2">
    <source>
        <dbReference type="Proteomes" id="UP000008315"/>
    </source>
</evidence>
<proteinExistence type="predicted"/>
<gene>
    <name evidence="1" type="ordered locus">MEALZ_3926</name>
</gene>
<keyword evidence="2" id="KW-1185">Reference proteome</keyword>
<name>G4T0H8_META2</name>
<sequence>MAALRKKESSHVDNSQLRGNNQERCSLSFFLLLEDYIEEGASRSGLTFVINNWAQSENPKFLFWRVAF</sequence>
<protein>
    <submittedName>
        <fullName evidence="1">Uncharacterized protein</fullName>
    </submittedName>
</protein>
<dbReference type="Proteomes" id="UP000008315">
    <property type="component" value="Chromosome"/>
</dbReference>
<evidence type="ECO:0000313" key="1">
    <source>
        <dbReference type="EMBL" id="CCE25582.1"/>
    </source>
</evidence>
<dbReference type="EMBL" id="FO082060">
    <property type="protein sequence ID" value="CCE25582.1"/>
    <property type="molecule type" value="Genomic_DNA"/>
</dbReference>
<dbReference type="HOGENOM" id="CLU_2789092_0_0_6"/>
<dbReference type="STRING" id="1091494.MEALZ_3926"/>
<reference evidence="2" key="1">
    <citation type="journal article" date="2012" name="J. Bacteriol.">
        <title>Genome sequence of the haloalkaliphilic methanotrophic bacterium Methylomicrobium alcaliphilum 20Z.</title>
        <authorList>
            <person name="Vuilleumier S."/>
            <person name="Khmelenina V.N."/>
            <person name="Bringel F."/>
            <person name="Reshetnikov A.S."/>
            <person name="Lajus A."/>
            <person name="Mangenot S."/>
            <person name="Rouy Z."/>
            <person name="Op den Camp H.J."/>
            <person name="Jetten M.S."/>
            <person name="Dispirito A.A."/>
            <person name="Dunfield P."/>
            <person name="Klotz M.G."/>
            <person name="Semrau J.D."/>
            <person name="Stein L.Y."/>
            <person name="Barbe V."/>
            <person name="Medigue C."/>
            <person name="Trotsenko Y.A."/>
            <person name="Kalyuzhnaya M.G."/>
        </authorList>
    </citation>
    <scope>NUCLEOTIDE SEQUENCE [LARGE SCALE GENOMIC DNA]</scope>
    <source>
        <strain evidence="2">DSM 19304 / NCIMB 14124 / VKM B-2133 / 20Z</strain>
    </source>
</reference>
<organism evidence="1 2">
    <name type="scientific">Methylotuvimicrobium alcaliphilum (strain DSM 19304 / NCIMB 14124 / VKM B-2133 / 20Z)</name>
    <name type="common">Methylomicrobium alcaliphilum</name>
    <dbReference type="NCBI Taxonomy" id="1091494"/>
    <lineage>
        <taxon>Bacteria</taxon>
        <taxon>Pseudomonadati</taxon>
        <taxon>Pseudomonadota</taxon>
        <taxon>Gammaproteobacteria</taxon>
        <taxon>Methylococcales</taxon>
        <taxon>Methylococcaceae</taxon>
        <taxon>Methylotuvimicrobium</taxon>
    </lineage>
</organism>
<dbReference type="KEGG" id="mah:MEALZ_3926"/>
<accession>G4T0H8</accession>